<dbReference type="Proteomes" id="UP000054937">
    <property type="component" value="Unassembled WGS sequence"/>
</dbReference>
<dbReference type="Gene3D" id="3.30.40.10">
    <property type="entry name" value="Zinc/RING finger domain, C3HC4 (zinc finger)"/>
    <property type="match status" value="1"/>
</dbReference>
<feature type="compositionally biased region" description="Basic and acidic residues" evidence="5">
    <location>
        <begin position="132"/>
        <end position="146"/>
    </location>
</feature>
<dbReference type="SMART" id="SM00184">
    <property type="entry name" value="RING"/>
    <property type="match status" value="1"/>
</dbReference>
<evidence type="ECO:0000313" key="7">
    <source>
        <dbReference type="EMBL" id="KRX07442.1"/>
    </source>
</evidence>
<sequence>MEIQNQECCVCLVEMEKEEEVRMTLCFHVFHDGCLNSWFKKNKSCPYCRQLHEQSALKSFRDSKYYRLNIYNIAKKKQVLYKRPIDKKIKEYFKEKLVSEHELDPDQSIKDLLKQQEELHIEQMQKQLQLPENEKDNENNLNKNEKINCDKENQLTEELNDDNIQTTQLNNQVLESQINLQSEKSDRLGTNFSQIFDDENLSQYNNNFQNKLNMSQSIMGGNNNSNNYISEYSFELKGYDNLNIRLSYASYIFEIPQKRKASLYSLQNSNYCSINQKNTNGNNNKRPKRISLKCKQGINYSENDINGNKMSNSTNLQQKVAYNFQQNQSTNMSNLMHSQIQLNNKEASNQKWIQQDNSCNLNVSFNNQSQYINTQNDDESQNNDQNVNNKVISDKMNISCDQNGIFSEEESGTKKQFIQDNLGQNQNFSDKKSSTREIQILNDGQEELSSGKNSENKNDQVENILNHVRRNRKSKRENQKNQSQLKKSLKVQKQQENNNMGTIKEIHYSQEESQKNLFNGQHFVERMKSQKQLQQRQLQQGDEDKQNIEQQISSRKNQNQLQLVNNSVIFENQEKEQIQNQEFKEQEQLQENQIEKQEDQQKQQQQPNLNTKGYESNQNVKNDFQKSKILEENDSSKDSNDHSQVKE</sequence>
<reference evidence="7 8" key="1">
    <citation type="journal article" date="2015" name="Sci. Rep.">
        <title>Genome of the facultative scuticociliatosis pathogen Pseudocohnilembus persalinus provides insight into its virulence through horizontal gene transfer.</title>
        <authorList>
            <person name="Xiong J."/>
            <person name="Wang G."/>
            <person name="Cheng J."/>
            <person name="Tian M."/>
            <person name="Pan X."/>
            <person name="Warren A."/>
            <person name="Jiang C."/>
            <person name="Yuan D."/>
            <person name="Miao W."/>
        </authorList>
    </citation>
    <scope>NUCLEOTIDE SEQUENCE [LARGE SCALE GENOMIC DNA]</scope>
    <source>
        <strain evidence="7">36N120E</strain>
    </source>
</reference>
<organism evidence="7 8">
    <name type="scientific">Pseudocohnilembus persalinus</name>
    <name type="common">Ciliate</name>
    <dbReference type="NCBI Taxonomy" id="266149"/>
    <lineage>
        <taxon>Eukaryota</taxon>
        <taxon>Sar</taxon>
        <taxon>Alveolata</taxon>
        <taxon>Ciliophora</taxon>
        <taxon>Intramacronucleata</taxon>
        <taxon>Oligohymenophorea</taxon>
        <taxon>Scuticociliatia</taxon>
        <taxon>Philasterida</taxon>
        <taxon>Pseudocohnilembidae</taxon>
        <taxon>Pseudocohnilembus</taxon>
    </lineage>
</organism>
<dbReference type="InterPro" id="IPR013083">
    <property type="entry name" value="Znf_RING/FYVE/PHD"/>
</dbReference>
<dbReference type="InterPro" id="IPR052788">
    <property type="entry name" value="RING-type_E3_ligase_ATL"/>
</dbReference>
<keyword evidence="2 4" id="KW-0863">Zinc-finger</keyword>
<keyword evidence="8" id="KW-1185">Reference proteome</keyword>
<dbReference type="SUPFAM" id="SSF57850">
    <property type="entry name" value="RING/U-box"/>
    <property type="match status" value="1"/>
</dbReference>
<feature type="compositionally biased region" description="Basic and acidic residues" evidence="5">
    <location>
        <begin position="623"/>
        <end position="647"/>
    </location>
</feature>
<protein>
    <recommendedName>
        <fullName evidence="6">RING-type domain-containing protein</fullName>
    </recommendedName>
</protein>
<feature type="compositionally biased region" description="Basic and acidic residues" evidence="5">
    <location>
        <begin position="584"/>
        <end position="601"/>
    </location>
</feature>
<feature type="region of interest" description="Disordered" evidence="5">
    <location>
        <begin position="124"/>
        <end position="146"/>
    </location>
</feature>
<dbReference type="Pfam" id="PF13639">
    <property type="entry name" value="zf-RING_2"/>
    <property type="match status" value="1"/>
</dbReference>
<evidence type="ECO:0000256" key="1">
    <source>
        <dbReference type="ARBA" id="ARBA00022723"/>
    </source>
</evidence>
<name>A0A0V0QYT6_PSEPJ</name>
<dbReference type="PANTHER" id="PTHR45798:SF97">
    <property type="entry name" value="ALCOHOL-SENSITIVE RING FINGER PROTEIN 1"/>
    <property type="match status" value="1"/>
</dbReference>
<feature type="compositionally biased region" description="Polar residues" evidence="5">
    <location>
        <begin position="607"/>
        <end position="622"/>
    </location>
</feature>
<comment type="caution">
    <text evidence="7">The sequence shown here is derived from an EMBL/GenBank/DDBJ whole genome shotgun (WGS) entry which is preliminary data.</text>
</comment>
<dbReference type="GO" id="GO:0008270">
    <property type="term" value="F:zinc ion binding"/>
    <property type="evidence" value="ECO:0007669"/>
    <property type="project" value="UniProtKB-KW"/>
</dbReference>
<dbReference type="InParanoid" id="A0A0V0QYT6"/>
<evidence type="ECO:0000256" key="5">
    <source>
        <dbReference type="SAM" id="MobiDB-lite"/>
    </source>
</evidence>
<gene>
    <name evidence="7" type="ORF">PPERSA_03275</name>
</gene>
<feature type="compositionally biased region" description="Low complexity" evidence="5">
    <location>
        <begin position="480"/>
        <end position="495"/>
    </location>
</feature>
<dbReference type="OrthoDB" id="298273at2759"/>
<dbReference type="OMA" id="IFFFNIR"/>
<evidence type="ECO:0000256" key="4">
    <source>
        <dbReference type="PROSITE-ProRule" id="PRU00175"/>
    </source>
</evidence>
<dbReference type="EMBL" id="LDAU01000083">
    <property type="protein sequence ID" value="KRX07442.1"/>
    <property type="molecule type" value="Genomic_DNA"/>
</dbReference>
<dbReference type="PANTHER" id="PTHR45798">
    <property type="entry name" value="RING-H2 FINGER PROTEIN ATL61-RELATED-RELATED"/>
    <property type="match status" value="1"/>
</dbReference>
<feature type="region of interest" description="Disordered" evidence="5">
    <location>
        <begin position="584"/>
        <end position="647"/>
    </location>
</feature>
<keyword evidence="1" id="KW-0479">Metal-binding</keyword>
<accession>A0A0V0QYT6</accession>
<keyword evidence="3" id="KW-0862">Zinc</keyword>
<feature type="compositionally biased region" description="Low complexity" evidence="5">
    <location>
        <begin position="530"/>
        <end position="540"/>
    </location>
</feature>
<proteinExistence type="predicted"/>
<dbReference type="PROSITE" id="PS50089">
    <property type="entry name" value="ZF_RING_2"/>
    <property type="match status" value="1"/>
</dbReference>
<evidence type="ECO:0000256" key="2">
    <source>
        <dbReference type="ARBA" id="ARBA00022771"/>
    </source>
</evidence>
<dbReference type="AlphaFoldDB" id="A0A0V0QYT6"/>
<dbReference type="InterPro" id="IPR001841">
    <property type="entry name" value="Znf_RING"/>
</dbReference>
<evidence type="ECO:0000256" key="3">
    <source>
        <dbReference type="ARBA" id="ARBA00022833"/>
    </source>
</evidence>
<feature type="region of interest" description="Disordered" evidence="5">
    <location>
        <begin position="470"/>
        <end position="498"/>
    </location>
</feature>
<evidence type="ECO:0000313" key="8">
    <source>
        <dbReference type="Proteomes" id="UP000054937"/>
    </source>
</evidence>
<evidence type="ECO:0000259" key="6">
    <source>
        <dbReference type="PROSITE" id="PS50089"/>
    </source>
</evidence>
<feature type="domain" description="RING-type" evidence="6">
    <location>
        <begin position="8"/>
        <end position="49"/>
    </location>
</feature>
<feature type="region of interest" description="Disordered" evidence="5">
    <location>
        <begin position="527"/>
        <end position="555"/>
    </location>
</feature>